<dbReference type="HOGENOM" id="CLU_1098570_0_0_1"/>
<dbReference type="Proteomes" id="UP000027222">
    <property type="component" value="Unassembled WGS sequence"/>
</dbReference>
<sequence length="253" mass="29518">MFEEYAIAQLKTYYSEPQLLSLIAIIGCHSAELDGWWRGHGIHRLFKIDQRVRYIDQNGLGCLPKESETYGLLDPRSYLNFLESFLNDSARAGVCVLDGQKYASAGLYVLHYTCLVFGKQHQLVKVATHRHLPAFKILPWKWHRRRLWTRVLFKRWEKRPKRDWWSHPGPNLCKPSKLHSWVQSLRENEYGVAFKFGLECLPPVLSRAGRSEELIAFSRRCSFGPLSVVFPTETKAARQAIARYLIRMRVDEV</sequence>
<keyword evidence="2" id="KW-1185">Reference proteome</keyword>
<proteinExistence type="predicted"/>
<protein>
    <submittedName>
        <fullName evidence="1">Uncharacterized protein</fullName>
    </submittedName>
</protein>
<evidence type="ECO:0000313" key="1">
    <source>
        <dbReference type="EMBL" id="KDR68257.1"/>
    </source>
</evidence>
<gene>
    <name evidence="1" type="ORF">GALMADRAFT_1049221</name>
</gene>
<dbReference type="AlphaFoldDB" id="A0A067SE22"/>
<dbReference type="EMBL" id="KL142409">
    <property type="protein sequence ID" value="KDR68257.1"/>
    <property type="molecule type" value="Genomic_DNA"/>
</dbReference>
<organism evidence="1 2">
    <name type="scientific">Galerina marginata (strain CBS 339.88)</name>
    <dbReference type="NCBI Taxonomy" id="685588"/>
    <lineage>
        <taxon>Eukaryota</taxon>
        <taxon>Fungi</taxon>
        <taxon>Dikarya</taxon>
        <taxon>Basidiomycota</taxon>
        <taxon>Agaricomycotina</taxon>
        <taxon>Agaricomycetes</taxon>
        <taxon>Agaricomycetidae</taxon>
        <taxon>Agaricales</taxon>
        <taxon>Agaricineae</taxon>
        <taxon>Strophariaceae</taxon>
        <taxon>Galerina</taxon>
    </lineage>
</organism>
<evidence type="ECO:0000313" key="2">
    <source>
        <dbReference type="Proteomes" id="UP000027222"/>
    </source>
</evidence>
<accession>A0A067SE22</accession>
<dbReference type="STRING" id="685588.A0A067SE22"/>
<name>A0A067SE22_GALM3</name>
<reference evidence="2" key="1">
    <citation type="journal article" date="2014" name="Proc. Natl. Acad. Sci. U.S.A.">
        <title>Extensive sampling of basidiomycete genomes demonstrates inadequacy of the white-rot/brown-rot paradigm for wood decay fungi.</title>
        <authorList>
            <person name="Riley R."/>
            <person name="Salamov A.A."/>
            <person name="Brown D.W."/>
            <person name="Nagy L.G."/>
            <person name="Floudas D."/>
            <person name="Held B.W."/>
            <person name="Levasseur A."/>
            <person name="Lombard V."/>
            <person name="Morin E."/>
            <person name="Otillar R."/>
            <person name="Lindquist E.A."/>
            <person name="Sun H."/>
            <person name="LaButti K.M."/>
            <person name="Schmutz J."/>
            <person name="Jabbour D."/>
            <person name="Luo H."/>
            <person name="Baker S.E."/>
            <person name="Pisabarro A.G."/>
            <person name="Walton J.D."/>
            <person name="Blanchette R.A."/>
            <person name="Henrissat B."/>
            <person name="Martin F."/>
            <person name="Cullen D."/>
            <person name="Hibbett D.S."/>
            <person name="Grigoriev I.V."/>
        </authorList>
    </citation>
    <scope>NUCLEOTIDE SEQUENCE [LARGE SCALE GENOMIC DNA]</scope>
    <source>
        <strain evidence="2">CBS 339.88</strain>
    </source>
</reference>